<dbReference type="EMBL" id="CYKH01000680">
    <property type="protein sequence ID" value="CUG16742.1"/>
    <property type="molecule type" value="Genomic_DNA"/>
</dbReference>
<evidence type="ECO:0000313" key="1">
    <source>
        <dbReference type="EMBL" id="CUG16742.1"/>
    </source>
</evidence>
<dbReference type="VEuPathDB" id="TriTrypDB:BSAL_75265"/>
<accession>A0A0S4IYR8</accession>
<keyword evidence="2" id="KW-1185">Reference proteome</keyword>
<evidence type="ECO:0000313" key="2">
    <source>
        <dbReference type="Proteomes" id="UP000051952"/>
    </source>
</evidence>
<gene>
    <name evidence="1" type="ORF">BSAL_75265</name>
</gene>
<reference evidence="2" key="1">
    <citation type="submission" date="2015-09" db="EMBL/GenBank/DDBJ databases">
        <authorList>
            <consortium name="Pathogen Informatics"/>
        </authorList>
    </citation>
    <scope>NUCLEOTIDE SEQUENCE [LARGE SCALE GENOMIC DNA]</scope>
    <source>
        <strain evidence="2">Lake Konstanz</strain>
    </source>
</reference>
<dbReference type="AlphaFoldDB" id="A0A0S4IYR8"/>
<organism evidence="1 2">
    <name type="scientific">Bodo saltans</name>
    <name type="common">Flagellated protozoan</name>
    <dbReference type="NCBI Taxonomy" id="75058"/>
    <lineage>
        <taxon>Eukaryota</taxon>
        <taxon>Discoba</taxon>
        <taxon>Euglenozoa</taxon>
        <taxon>Kinetoplastea</taxon>
        <taxon>Metakinetoplastina</taxon>
        <taxon>Eubodonida</taxon>
        <taxon>Bodonidae</taxon>
        <taxon>Bodo</taxon>
    </lineage>
</organism>
<proteinExistence type="predicted"/>
<protein>
    <submittedName>
        <fullName evidence="1">Bodo-specific multi-copy gene family, putative</fullName>
    </submittedName>
</protein>
<name>A0A0S4IYR8_BODSA</name>
<sequence>MRRFWVPPQFRSGISGFSAASGARYTIRTCGQVPLTHDPSTWPKNWTPAQMKVHLSEYMKPGATPNYESFASLLSRGDAASLATLARHYMRQPPDNTIESLLREINNTAVSASMPLQERTRQLNAADRALSAAGGKRNIVCCSSQRGTGKTQFLKWLVHMRRAHAMECGRVIVRCCDVVGHNGTTFMHHLLEGRPDMAYCVLVRSHAERVTGKTQDPSKYCDPKTGYETWMSETATHFNIPSDTPNMQPIIMLDTCELLAGLRCSVTGKAHNLLEAFCLAAPPPCGIVAVGCDAHINVIDADTLITNIGPLPPLSTDGFRKAMSKSWRVEVDEDRILLMNDWCCGVPRLLCLSQEIVTPGKDDGKLMSLHECFDHVRKRTQSQYPIAKKWFPHAFTCLLVASTKATMRGNDLIDVNPAWKHLVTDRQTYSDAATAVSIVNVDVSTNRVTVPPIAYAADRTGVDEEWSNMPIFPWQLHPLLDANVVKRFSLLTDVECMRLFEKAFLHAFYARYLLTHWKDITKQWVSLAAVLKGAVHHDLIPVLEQYEVNLSGGVIVDGQSNESVTGCAAYAATYVSGKGSRGGAASIWGRRKAIDGTTTTTNKEKIMTLQYKPLAIKIGDADEATTIPINADAMCSVAWLQRCPMVGDKQRTQLAECQQKNIINTNKMMRCDELCFQLAVFPISF</sequence>
<dbReference type="Proteomes" id="UP000051952">
    <property type="component" value="Unassembled WGS sequence"/>
</dbReference>